<comment type="caution">
    <text evidence="1">The sequence shown here is derived from an EMBL/GenBank/DDBJ whole genome shotgun (WGS) entry which is preliminary data.</text>
</comment>
<reference evidence="1 2" key="1">
    <citation type="submission" date="2019-10" db="EMBL/GenBank/DDBJ databases">
        <title>Whole genome shotgun sequence of Acrocarpospora corrugata NBRC 13972.</title>
        <authorList>
            <person name="Ichikawa N."/>
            <person name="Kimura A."/>
            <person name="Kitahashi Y."/>
            <person name="Komaki H."/>
            <person name="Oguchi A."/>
        </authorList>
    </citation>
    <scope>NUCLEOTIDE SEQUENCE [LARGE SCALE GENOMIC DNA]</scope>
    <source>
        <strain evidence="1 2">NBRC 13972</strain>
    </source>
</reference>
<dbReference type="EMBL" id="BLAD01000054">
    <property type="protein sequence ID" value="GES01942.1"/>
    <property type="molecule type" value="Genomic_DNA"/>
</dbReference>
<accession>A0A5M3W1P4</accession>
<gene>
    <name evidence="1" type="ORF">Acor_40070</name>
</gene>
<evidence type="ECO:0008006" key="3">
    <source>
        <dbReference type="Google" id="ProtNLM"/>
    </source>
</evidence>
<dbReference type="InterPro" id="IPR014942">
    <property type="entry name" value="AbiEii"/>
</dbReference>
<name>A0A5M3W1P4_9ACTN</name>
<organism evidence="1 2">
    <name type="scientific">Acrocarpospora corrugata</name>
    <dbReference type="NCBI Taxonomy" id="35763"/>
    <lineage>
        <taxon>Bacteria</taxon>
        <taxon>Bacillati</taxon>
        <taxon>Actinomycetota</taxon>
        <taxon>Actinomycetes</taxon>
        <taxon>Streptosporangiales</taxon>
        <taxon>Streptosporangiaceae</taxon>
        <taxon>Acrocarpospora</taxon>
    </lineage>
</organism>
<evidence type="ECO:0000313" key="1">
    <source>
        <dbReference type="EMBL" id="GES01942.1"/>
    </source>
</evidence>
<keyword evidence="2" id="KW-1185">Reference proteome</keyword>
<dbReference type="Proteomes" id="UP000334990">
    <property type="component" value="Unassembled WGS sequence"/>
</dbReference>
<dbReference type="AlphaFoldDB" id="A0A5M3W1P4"/>
<protein>
    <recommendedName>
        <fullName evidence="3">Nucleotidyl transferase AbiEii/AbiGii toxin family protein</fullName>
    </recommendedName>
</protein>
<dbReference type="RefSeq" id="WP_155338198.1">
    <property type="nucleotide sequence ID" value="NZ_BAAABN010000077.1"/>
</dbReference>
<dbReference type="OrthoDB" id="3870258at2"/>
<dbReference type="Pfam" id="PF08843">
    <property type="entry name" value="AbiEii"/>
    <property type="match status" value="1"/>
</dbReference>
<sequence>MELTPFYERVLDAVLAVDPDYGLRLTGAYALRAHGLVERPSRGLDFVTVSELPLGDIADHLAEELRAGGLETQQRPGSPLQARIVVSDPVVPEQSCPVNLLKAPLQRPPALIDDRPVADLDDVAGMKVGAVLNRALPRDLIDATALSDRYSLDELERLGAHFEDNFTPQALAFELETALVYDEEAYAQYGLSPEEIARVKRFALNWYEDLSMRIAEEAEIDPFD</sequence>
<proteinExistence type="predicted"/>
<evidence type="ECO:0000313" key="2">
    <source>
        <dbReference type="Proteomes" id="UP000334990"/>
    </source>
</evidence>